<reference evidence="2" key="1">
    <citation type="submission" date="2020-11" db="EMBL/GenBank/DDBJ databases">
        <title>Nocardioides sp. nov., isolated from Soil of Cynanchum wilfordii Hemsley rhizosphere.</title>
        <authorList>
            <person name="Lee J.-S."/>
            <person name="Suh M.K."/>
            <person name="Kim J.-S."/>
        </authorList>
    </citation>
    <scope>NUCLEOTIDE SEQUENCE</scope>
    <source>
        <strain evidence="2">KCTC 19275</strain>
    </source>
</reference>
<dbReference type="PANTHER" id="PTHR31460:SF3">
    <property type="entry name" value="MESOCENTIN"/>
    <property type="match status" value="1"/>
</dbReference>
<dbReference type="EMBL" id="JADKPN010000008">
    <property type="protein sequence ID" value="MBF4764273.1"/>
    <property type="molecule type" value="Genomic_DNA"/>
</dbReference>
<keyword evidence="3" id="KW-1185">Reference proteome</keyword>
<proteinExistence type="predicted"/>
<dbReference type="AlphaFoldDB" id="A0A930VG26"/>
<protein>
    <recommendedName>
        <fullName evidence="4">Superoxide dismutase</fullName>
    </recommendedName>
</protein>
<dbReference type="InterPro" id="IPR015943">
    <property type="entry name" value="WD40/YVTN_repeat-like_dom_sf"/>
</dbReference>
<sequence>MRRLAAVAAALTVSLLAVPTAWAAPFPGSIPLPVDFQPEGITVGTGSTFYVGSLWDGDIFRGSLRSGEGQVFIDVSGRQALGMKVDEGRHLLFVAGGFTGHAYVYSTRTGATVADLTLGTPGASLVNDVALTRDAAYFTETFAPVIYKVPINADGTIGPPEPITVTGPAGVSVPGTFGLNGIVASPDGSKLLVNHSDLGILATIDADTGESRQVDITGGALVPGTPDGLVLAGHTAWVLENFANSVAEVRLSPDFSTGQLVQTITDPAFRVPTTAAIHGSRLALVNGRFDLGFPPPLGPGAPPGTDFDVVQIRMH</sequence>
<accession>A0A930VG26</accession>
<evidence type="ECO:0000313" key="2">
    <source>
        <dbReference type="EMBL" id="MBF4764273.1"/>
    </source>
</evidence>
<name>A0A930VG26_9ACTN</name>
<keyword evidence="1" id="KW-0732">Signal</keyword>
<dbReference type="SUPFAM" id="SSF63825">
    <property type="entry name" value="YWTD domain"/>
    <property type="match status" value="1"/>
</dbReference>
<comment type="caution">
    <text evidence="2">The sequence shown here is derived from an EMBL/GenBank/DDBJ whole genome shotgun (WGS) entry which is preliminary data.</text>
</comment>
<dbReference type="Proteomes" id="UP000640489">
    <property type="component" value="Unassembled WGS sequence"/>
</dbReference>
<evidence type="ECO:0008006" key="4">
    <source>
        <dbReference type="Google" id="ProtNLM"/>
    </source>
</evidence>
<evidence type="ECO:0000313" key="3">
    <source>
        <dbReference type="Proteomes" id="UP000640489"/>
    </source>
</evidence>
<dbReference type="InterPro" id="IPR053224">
    <property type="entry name" value="Sensory_adhesion_molecule"/>
</dbReference>
<dbReference type="PANTHER" id="PTHR31460">
    <property type="match status" value="1"/>
</dbReference>
<dbReference type="Gene3D" id="2.130.10.10">
    <property type="entry name" value="YVTN repeat-like/Quinoprotein amine dehydrogenase"/>
    <property type="match status" value="2"/>
</dbReference>
<dbReference type="RefSeq" id="WP_194707449.1">
    <property type="nucleotide sequence ID" value="NZ_JADKPN010000008.1"/>
</dbReference>
<evidence type="ECO:0000256" key="1">
    <source>
        <dbReference type="SAM" id="SignalP"/>
    </source>
</evidence>
<organism evidence="2 3">
    <name type="scientific">Nocardioides islandensis</name>
    <dbReference type="NCBI Taxonomy" id="433663"/>
    <lineage>
        <taxon>Bacteria</taxon>
        <taxon>Bacillati</taxon>
        <taxon>Actinomycetota</taxon>
        <taxon>Actinomycetes</taxon>
        <taxon>Propionibacteriales</taxon>
        <taxon>Nocardioidaceae</taxon>
        <taxon>Nocardioides</taxon>
    </lineage>
</organism>
<gene>
    <name evidence="2" type="ORF">ISU07_14155</name>
</gene>
<feature type="chain" id="PRO_5037966189" description="Superoxide dismutase" evidence="1">
    <location>
        <begin position="24"/>
        <end position="315"/>
    </location>
</feature>
<feature type="signal peptide" evidence="1">
    <location>
        <begin position="1"/>
        <end position="23"/>
    </location>
</feature>